<evidence type="ECO:0000256" key="6">
    <source>
        <dbReference type="ARBA" id="ARBA00023136"/>
    </source>
</evidence>
<comment type="similarity">
    <text evidence="2">Belongs to the VirD4/TraG family.</text>
</comment>
<evidence type="ECO:0000256" key="4">
    <source>
        <dbReference type="ARBA" id="ARBA00022692"/>
    </source>
</evidence>
<keyword evidence="9" id="KW-1185">Reference proteome</keyword>
<dbReference type="Proteomes" id="UP000533476">
    <property type="component" value="Unassembled WGS sequence"/>
</dbReference>
<evidence type="ECO:0000256" key="5">
    <source>
        <dbReference type="ARBA" id="ARBA00022989"/>
    </source>
</evidence>
<protein>
    <submittedName>
        <fullName evidence="8">Type IV secretory system conjugative DNA transfer family protein</fullName>
    </submittedName>
</protein>
<dbReference type="Gene3D" id="3.40.50.300">
    <property type="entry name" value="P-loop containing nucleotide triphosphate hydrolases"/>
    <property type="match status" value="1"/>
</dbReference>
<organism evidence="8 9">
    <name type="scientific">Sulfobacillus harzensis</name>
    <dbReference type="NCBI Taxonomy" id="2729629"/>
    <lineage>
        <taxon>Bacteria</taxon>
        <taxon>Bacillati</taxon>
        <taxon>Bacillota</taxon>
        <taxon>Clostridia</taxon>
        <taxon>Eubacteriales</taxon>
        <taxon>Clostridiales Family XVII. Incertae Sedis</taxon>
        <taxon>Sulfobacillus</taxon>
    </lineage>
</organism>
<dbReference type="InterPro" id="IPR003688">
    <property type="entry name" value="TraG/VirD4"/>
</dbReference>
<feature type="compositionally biased region" description="Acidic residues" evidence="7">
    <location>
        <begin position="709"/>
        <end position="725"/>
    </location>
</feature>
<comment type="subcellular location">
    <subcellularLocation>
        <location evidence="1">Cell membrane</location>
        <topology evidence="1">Multi-pass membrane protein</topology>
    </subcellularLocation>
</comment>
<evidence type="ECO:0000256" key="3">
    <source>
        <dbReference type="ARBA" id="ARBA00022475"/>
    </source>
</evidence>
<dbReference type="NCBIfam" id="NF045973">
    <property type="entry name" value="conju_CD1115"/>
    <property type="match status" value="1"/>
</dbReference>
<dbReference type="PANTHER" id="PTHR37937:SF1">
    <property type="entry name" value="CONJUGATIVE TRANSFER: DNA TRANSPORT"/>
    <property type="match status" value="1"/>
</dbReference>
<dbReference type="Pfam" id="PF02534">
    <property type="entry name" value="T4SS-DNA_transf"/>
    <property type="match status" value="1"/>
</dbReference>
<dbReference type="PANTHER" id="PTHR37937">
    <property type="entry name" value="CONJUGATIVE TRANSFER: DNA TRANSPORT"/>
    <property type="match status" value="1"/>
</dbReference>
<evidence type="ECO:0000313" key="8">
    <source>
        <dbReference type="EMBL" id="NMP24466.1"/>
    </source>
</evidence>
<keyword evidence="3" id="KW-1003">Cell membrane</keyword>
<sequence>MNDRTGKALVGGLFGAIPGWVIGMELADVAAGVVEPIAKNLKAAKAANKTGFAHAHIGSIWHHWKAEHGYLPTHWASVFAHPHLVIGVLGMGVVTGGFIAYQSAKASGLSTWGGPRAAGKGQYGTAHWRHPRSLRESYSRWQAPMTKEKKAVTLKTVKAIRAEAQAIHDKWVQNGKKGPEPDLPKVGLLVGLDTAKDPLSGWILERDEHALVLGSTRSGKTRRLIIPTVGIIGSTAQESLVLTDPKGELYDHCAEWLESRGYDIVRVDLIRPRPGGTHRFNPIASVWHALHDSQVPDYALAAKISRSVAHIITFGQGNLASTEPIWVNGQISLTSAMILAVAERAETVTECHLASAYRLMIEAGSDEGKTLDVFFSTFDAGHPARLAYSTYQLAQGKTRASIITGAAAGLQLWGDPEVAWVMSAQDHDMAGIGAGERPTATFLVIPHDDASRYMAAALYVNMLFRTLTDVARDHSGRLPRRVNFLLDEFGNLPSFPDFDQFVTVSAGMGIRLVLALQNIEQLRKHYESTERTIRGNLGTWLFLRTSDLQTAKELSEMIGRYTLNSESAQMPVVKWNTIDTGVAHTSQGLSLTGRELVTADELMRWPKDQVLCWQAGYPPAQFPLPDLSQWQIFPDLQERAPWQTPRTPIPEVPIFTTPTDLVVESTAKKKSSPARGVAEPVKGGDHVDIPVSELGNWGDLFLGQRAPLDPDDVPGEAWDEDAVPV</sequence>
<dbReference type="AlphaFoldDB" id="A0A7Y0Q4W8"/>
<evidence type="ECO:0000256" key="7">
    <source>
        <dbReference type="SAM" id="MobiDB-lite"/>
    </source>
</evidence>
<evidence type="ECO:0000256" key="2">
    <source>
        <dbReference type="ARBA" id="ARBA00008806"/>
    </source>
</evidence>
<evidence type="ECO:0000256" key="1">
    <source>
        <dbReference type="ARBA" id="ARBA00004651"/>
    </source>
</evidence>
<dbReference type="GO" id="GO:0005886">
    <property type="term" value="C:plasma membrane"/>
    <property type="evidence" value="ECO:0007669"/>
    <property type="project" value="UniProtKB-SubCell"/>
</dbReference>
<feature type="region of interest" description="Disordered" evidence="7">
    <location>
        <begin position="665"/>
        <end position="689"/>
    </location>
</feature>
<dbReference type="SUPFAM" id="SSF52540">
    <property type="entry name" value="P-loop containing nucleoside triphosphate hydrolases"/>
    <property type="match status" value="1"/>
</dbReference>
<proteinExistence type="inferred from homology"/>
<dbReference type="RefSeq" id="WP_169102612.1">
    <property type="nucleotide sequence ID" value="NZ_JABBVZ010000113.1"/>
</dbReference>
<dbReference type="EMBL" id="JABBVZ010000113">
    <property type="protein sequence ID" value="NMP24466.1"/>
    <property type="molecule type" value="Genomic_DNA"/>
</dbReference>
<reference evidence="8 9" key="1">
    <citation type="submission" date="2020-04" db="EMBL/GenBank/DDBJ databases">
        <authorList>
            <person name="Zhang R."/>
            <person name="Schippers A."/>
        </authorList>
    </citation>
    <scope>NUCLEOTIDE SEQUENCE [LARGE SCALE GENOMIC DNA]</scope>
    <source>
        <strain evidence="8 9">DSM 109850</strain>
    </source>
</reference>
<gene>
    <name evidence="8" type="ORF">HIJ39_19270</name>
</gene>
<keyword evidence="5" id="KW-1133">Transmembrane helix</keyword>
<keyword evidence="6" id="KW-0472">Membrane</keyword>
<dbReference type="InterPro" id="IPR027417">
    <property type="entry name" value="P-loop_NTPase"/>
</dbReference>
<feature type="region of interest" description="Disordered" evidence="7">
    <location>
        <begin position="705"/>
        <end position="725"/>
    </location>
</feature>
<evidence type="ECO:0000313" key="9">
    <source>
        <dbReference type="Proteomes" id="UP000533476"/>
    </source>
</evidence>
<keyword evidence="4" id="KW-0812">Transmembrane</keyword>
<dbReference type="InterPro" id="IPR051539">
    <property type="entry name" value="T4SS-coupling_protein"/>
</dbReference>
<dbReference type="CDD" id="cd01127">
    <property type="entry name" value="TrwB_TraG_TraD_VirD4"/>
    <property type="match status" value="1"/>
</dbReference>
<name>A0A7Y0Q4W8_9FIRM</name>
<accession>A0A7Y0Q4W8</accession>
<comment type="caution">
    <text evidence="8">The sequence shown here is derived from an EMBL/GenBank/DDBJ whole genome shotgun (WGS) entry which is preliminary data.</text>
</comment>